<organism evidence="1 2">
    <name type="scientific">Promicromonospora soli</name>
    <dbReference type="NCBI Taxonomy" id="2035533"/>
    <lineage>
        <taxon>Bacteria</taxon>
        <taxon>Bacillati</taxon>
        <taxon>Actinomycetota</taxon>
        <taxon>Actinomycetes</taxon>
        <taxon>Micrococcales</taxon>
        <taxon>Promicromonosporaceae</taxon>
        <taxon>Promicromonospora</taxon>
    </lineage>
</organism>
<dbReference type="SUPFAM" id="SSF101386">
    <property type="entry name" value="all-alpha NTP pyrophosphatases"/>
    <property type="match status" value="1"/>
</dbReference>
<gene>
    <name evidence="1" type="ORF">GCM10017772_42440</name>
</gene>
<accession>A0A919G5S9</accession>
<comment type="caution">
    <text evidence="1">The sequence shown here is derived from an EMBL/GenBank/DDBJ whole genome shotgun (WGS) entry which is preliminary data.</text>
</comment>
<evidence type="ECO:0000313" key="2">
    <source>
        <dbReference type="Proteomes" id="UP000627369"/>
    </source>
</evidence>
<protein>
    <submittedName>
        <fullName evidence="1">Uncharacterized protein</fullName>
    </submittedName>
</protein>
<reference evidence="1" key="1">
    <citation type="journal article" date="2014" name="Int. J. Syst. Evol. Microbiol.">
        <title>Complete genome sequence of Corynebacterium casei LMG S-19264T (=DSM 44701T), isolated from a smear-ripened cheese.</title>
        <authorList>
            <consortium name="US DOE Joint Genome Institute (JGI-PGF)"/>
            <person name="Walter F."/>
            <person name="Albersmeier A."/>
            <person name="Kalinowski J."/>
            <person name="Ruckert C."/>
        </authorList>
    </citation>
    <scope>NUCLEOTIDE SEQUENCE</scope>
    <source>
        <strain evidence="1">CGMCC 4.7398</strain>
    </source>
</reference>
<dbReference type="AlphaFoldDB" id="A0A919G5S9"/>
<reference evidence="1" key="2">
    <citation type="submission" date="2020-09" db="EMBL/GenBank/DDBJ databases">
        <authorList>
            <person name="Sun Q."/>
            <person name="Zhou Y."/>
        </authorList>
    </citation>
    <scope>NUCLEOTIDE SEQUENCE</scope>
    <source>
        <strain evidence="1">CGMCC 4.7398</strain>
    </source>
</reference>
<name>A0A919G5S9_9MICO</name>
<dbReference type="Gene3D" id="1.10.287.1080">
    <property type="entry name" value="MazG-like"/>
    <property type="match status" value="1"/>
</dbReference>
<dbReference type="EMBL" id="BNAS01000008">
    <property type="protein sequence ID" value="GHH78653.1"/>
    <property type="molecule type" value="Genomic_DNA"/>
</dbReference>
<keyword evidence="2" id="KW-1185">Reference proteome</keyword>
<sequence>MTARGPGTINPMNDDATIESVRDRLREFAVARDWGQFHTPKNLAIAPPPQTMS</sequence>
<proteinExistence type="predicted"/>
<dbReference type="Proteomes" id="UP000627369">
    <property type="component" value="Unassembled WGS sequence"/>
</dbReference>
<evidence type="ECO:0000313" key="1">
    <source>
        <dbReference type="EMBL" id="GHH78653.1"/>
    </source>
</evidence>